<keyword evidence="2" id="KW-1185">Reference proteome</keyword>
<dbReference type="EMBL" id="JAFCLK010000021">
    <property type="protein sequence ID" value="MBR1138478.1"/>
    <property type="molecule type" value="Genomic_DNA"/>
</dbReference>
<gene>
    <name evidence="1" type="ORF">JQ619_22160</name>
</gene>
<proteinExistence type="predicted"/>
<reference evidence="2" key="1">
    <citation type="journal article" date="2021" name="ISME J.">
        <title>Evolutionary origin and ecological implication of a unique nif island in free-living Bradyrhizobium lineages.</title>
        <authorList>
            <person name="Tao J."/>
        </authorList>
    </citation>
    <scope>NUCLEOTIDE SEQUENCE [LARGE SCALE GENOMIC DNA]</scope>
    <source>
        <strain evidence="2">SZCCT0094</strain>
    </source>
</reference>
<organism evidence="1 2">
    <name type="scientific">Bradyrhizobium denitrificans</name>
    <dbReference type="NCBI Taxonomy" id="2734912"/>
    <lineage>
        <taxon>Bacteria</taxon>
        <taxon>Pseudomonadati</taxon>
        <taxon>Pseudomonadota</taxon>
        <taxon>Alphaproteobacteria</taxon>
        <taxon>Hyphomicrobiales</taxon>
        <taxon>Nitrobacteraceae</taxon>
        <taxon>Bradyrhizobium</taxon>
    </lineage>
</organism>
<sequence>MQTENRLVVFYYGSFLPPANGSHVRITSMLDRLAQEFSNITLYSYDNHPECPWTPAAEAAFRQRWPGVELVIERHTKLLRYVTRAKNLLVSLFPWLAAQILRLSANGTTPKFDALRSRSNLFIVSYAEGLAQLNGVETSRCIVETHDVNFLKWSKLHHRSPVSLMPLRKLRGEVGALEAVRGVLAISSAETAFFKMMLSSPTISYVPSWERPNSTADLAQQHYDFDLIFVGSEYEMNVRGLTTLLKEHGSWLANYRIAVCGKVCDQPAVIAAAAEFPNVELLGFVDRVEDIYARSKAALAPVDGTGLKIKVVSALAAGMPVLASTHCLEGLPAGHEGAVFEIDERTAHMILNQPERLAAAREAARRYDALLKASGDLSALLGTIHAFFSEPASSEAELTFAPSRPVQALSS</sequence>
<name>A0ABS5GAX7_9BRAD</name>
<evidence type="ECO:0000313" key="1">
    <source>
        <dbReference type="EMBL" id="MBR1138478.1"/>
    </source>
</evidence>
<dbReference type="RefSeq" id="WP_012041374.1">
    <property type="nucleotide sequence ID" value="NZ_JABFDP010000001.1"/>
</dbReference>
<dbReference type="Pfam" id="PF13692">
    <property type="entry name" value="Glyco_trans_1_4"/>
    <property type="match status" value="1"/>
</dbReference>
<accession>A0ABS5GAX7</accession>
<dbReference type="Gene3D" id="3.40.50.2000">
    <property type="entry name" value="Glycogen Phosphorylase B"/>
    <property type="match status" value="1"/>
</dbReference>
<evidence type="ECO:0000313" key="2">
    <source>
        <dbReference type="Proteomes" id="UP001314635"/>
    </source>
</evidence>
<protein>
    <submittedName>
        <fullName evidence="1">Glycosyltransferase family 4 protein</fullName>
    </submittedName>
</protein>
<comment type="caution">
    <text evidence="1">The sequence shown here is derived from an EMBL/GenBank/DDBJ whole genome shotgun (WGS) entry which is preliminary data.</text>
</comment>
<dbReference type="Proteomes" id="UP001314635">
    <property type="component" value="Unassembled WGS sequence"/>
</dbReference>
<dbReference type="SUPFAM" id="SSF53756">
    <property type="entry name" value="UDP-Glycosyltransferase/glycogen phosphorylase"/>
    <property type="match status" value="1"/>
</dbReference>